<accession>A0A9X6RM45</accession>
<dbReference type="PANTHER" id="PTHR46830">
    <property type="entry name" value="TRANSFERASE, PUTATIVE-RELATED"/>
    <property type="match status" value="1"/>
</dbReference>
<evidence type="ECO:0000313" key="2">
    <source>
        <dbReference type="EMBL" id="OWA52655.1"/>
    </source>
</evidence>
<feature type="transmembrane region" description="Helical" evidence="1">
    <location>
        <begin position="7"/>
        <end position="26"/>
    </location>
</feature>
<organism evidence="2 3">
    <name type="scientific">Hypsibius exemplaris</name>
    <name type="common">Freshwater tardigrade</name>
    <dbReference type="NCBI Taxonomy" id="2072580"/>
    <lineage>
        <taxon>Eukaryota</taxon>
        <taxon>Metazoa</taxon>
        <taxon>Ecdysozoa</taxon>
        <taxon>Tardigrada</taxon>
        <taxon>Eutardigrada</taxon>
        <taxon>Parachela</taxon>
        <taxon>Hypsibioidea</taxon>
        <taxon>Hypsibiidae</taxon>
        <taxon>Hypsibius</taxon>
    </lineage>
</organism>
<keyword evidence="1" id="KW-1133">Transmembrane helix</keyword>
<name>A0A9X6RM45_HYPEX</name>
<dbReference type="AlphaFoldDB" id="A0A9X6RM45"/>
<evidence type="ECO:0000313" key="3">
    <source>
        <dbReference type="Proteomes" id="UP000192578"/>
    </source>
</evidence>
<dbReference type="OrthoDB" id="10543221at2759"/>
<dbReference type="Gene3D" id="3.90.550.20">
    <property type="match status" value="1"/>
</dbReference>
<proteinExistence type="predicted"/>
<comment type="caution">
    <text evidence="2">The sequence shown here is derived from an EMBL/GenBank/DDBJ whole genome shotgun (WGS) entry which is preliminary data.</text>
</comment>
<sequence>MRRIWTITLWFILLSFCTIIALIAQYERENIPSPSSANVKSVTVVTAYYLFKSKHPHKQYLEWMKNFLAFIPCHLLVFTDSLMLPLVRTLRRPHLEVTRFRVRNLTDFYMAKKGADFWAHQRSLDPEQKRPHTEQLYIMWNEKFKLVTEAIARDDFGSDYFVWCDIGSFRTPKQMRALRTFPNAEKVNQLAPEKLYYLQTGPFNETDYVMRDEDGLPEHDFQLDIRLGGTVIVGHRDAWRRWDAMYYEVLERMAQSGRFVGKDQNVMASVAVMQPDMVGLIQPEPFFGGTGNIRPFIIHFVWIENRRSQQPFDLTALQYLSFLSAIHHAPPPTVIWFHTNGHFDGPYWEAVKGHVTVRAIRRYTEAGGRPVKVIEQEADLVKLDVAIQHGGFFVDFDVFFTGPLDAVLEKLRGYECVFRAVANGRWTLFHMGNFVCNPGSGFLKEIYRDYNEDYRGSCFNPVAQVYNGCLYAYLLWMKNATFQRSVYMDKGAILGQFEGPDGYVFRLGPRRLAWKGHVNIHTGDEQRELTYEDVWRRQSSFGDMLRELIGRNRSKNRLTDAHSHVKLSPFIWEDVSESVLQSEEISMIRIPSSHPDVPFSAIRQLRSELGRLLRLILFNDTKLITQNSVHKFPCEN</sequence>
<reference evidence="3" key="1">
    <citation type="submission" date="2017-01" db="EMBL/GenBank/DDBJ databases">
        <title>Comparative genomics of anhydrobiosis in the tardigrade Hypsibius dujardini.</title>
        <authorList>
            <person name="Yoshida Y."/>
            <person name="Koutsovoulos G."/>
            <person name="Laetsch D."/>
            <person name="Stevens L."/>
            <person name="Kumar S."/>
            <person name="Horikawa D."/>
            <person name="Ishino K."/>
            <person name="Komine S."/>
            <person name="Tomita M."/>
            <person name="Blaxter M."/>
            <person name="Arakawa K."/>
        </authorList>
    </citation>
    <scope>NUCLEOTIDE SEQUENCE [LARGE SCALE GENOMIC DNA]</scope>
    <source>
        <strain evidence="3">Z151</strain>
    </source>
</reference>
<gene>
    <name evidence="2" type="ORF">BV898_17102</name>
</gene>
<keyword evidence="1" id="KW-0472">Membrane</keyword>
<dbReference type="EMBL" id="MTYJ01000279">
    <property type="protein sequence ID" value="OWA52655.1"/>
    <property type="molecule type" value="Genomic_DNA"/>
</dbReference>
<evidence type="ECO:0000256" key="1">
    <source>
        <dbReference type="SAM" id="Phobius"/>
    </source>
</evidence>
<dbReference type="Proteomes" id="UP000192578">
    <property type="component" value="Unassembled WGS sequence"/>
</dbReference>
<dbReference type="PANTHER" id="PTHR46830:SF1">
    <property type="entry name" value="ALPHA-1,4-N-ACETYLGLUCOSAMINYLTRANSFERASE"/>
    <property type="match status" value="1"/>
</dbReference>
<keyword evidence="1" id="KW-0812">Transmembrane</keyword>
<dbReference type="SUPFAM" id="SSF53448">
    <property type="entry name" value="Nucleotide-diphospho-sugar transferases"/>
    <property type="match status" value="1"/>
</dbReference>
<protein>
    <submittedName>
        <fullName evidence="2">Uncharacterized protein</fullName>
    </submittedName>
</protein>
<keyword evidence="3" id="KW-1185">Reference proteome</keyword>
<dbReference type="InterPro" id="IPR029044">
    <property type="entry name" value="Nucleotide-diphossugar_trans"/>
</dbReference>